<protein>
    <submittedName>
        <fullName evidence="4">VP6 protein</fullName>
    </submittedName>
</protein>
<dbReference type="EMBL" id="KF981630">
    <property type="protein sequence ID" value="AHL27163.1"/>
    <property type="molecule type" value="Genomic_RNA"/>
</dbReference>
<organism evidence="4">
    <name type="scientific">Okhotskiy virus</name>
    <dbReference type="NCBI Taxonomy" id="1471048"/>
    <lineage>
        <taxon>Viruses</taxon>
        <taxon>Riboviria</taxon>
        <taxon>Orthornavirae</taxon>
        <taxon>Duplornaviricota</taxon>
        <taxon>Resentoviricetes</taxon>
        <taxon>Reovirales</taxon>
        <taxon>Sedoreoviridae</taxon>
        <taxon>Orbivirus</taxon>
    </lineage>
</organism>
<proteinExistence type="predicted"/>
<evidence type="ECO:0000256" key="1">
    <source>
        <dbReference type="ARBA" id="ARBA00004328"/>
    </source>
</evidence>
<comment type="subcellular location">
    <subcellularLocation>
        <location evidence="1">Virion</location>
    </subcellularLocation>
</comment>
<dbReference type="InterPro" id="IPR001399">
    <property type="entry name" value="Orbi_VP6"/>
</dbReference>
<feature type="compositionally biased region" description="Basic and acidic residues" evidence="3">
    <location>
        <begin position="136"/>
        <end position="147"/>
    </location>
</feature>
<sequence length="321" mass="34677">MSTRLILLAPGDVITGVRAQLERRGIDVRVTIPEGEADQENGAATGTDTAAAPAGAAREPGTCTRSAPARGEVDTRTAGDPQRTSVEREAGSTDADVRNSTSRGDAPEGNSERGDRVRDARSGSSPRDSGGNRNPQESREGEARSDSVEFGGAEEGAGVPFVATARIRDALRERGYEDIQVLGSGTIRPTRDHVLLFGAAALKELGVGQDEGAAQKDAEARLRRDRVRATVNVERIHSVQRLNEEFPVKKRERQHVTPVVLVTNDPQFVSRAHILYTAPTGDTTWKETARKATQRRDIRAYAYEEHEKSPGEALLVLIDAL</sequence>
<feature type="compositionally biased region" description="Basic and acidic residues" evidence="3">
    <location>
        <begin position="110"/>
        <end position="121"/>
    </location>
</feature>
<feature type="compositionally biased region" description="Polar residues" evidence="3">
    <location>
        <begin position="122"/>
        <end position="135"/>
    </location>
</feature>
<accession>W8P1S7</accession>
<reference evidence="4" key="1">
    <citation type="submission" date="2013-12" db="EMBL/GenBank/DDBJ databases">
        <title>Genome sequence of Okhotskiy virus (OKHV) (Orbivirus, Reoviridae).</title>
        <authorList>
            <person name="Alkhovsky S.V."/>
            <person name="Shchetinin A.M."/>
        </authorList>
    </citation>
    <scope>NUCLEOTIDE SEQUENCE</scope>
    <source>
        <strain evidence="4">LEIV-70C</strain>
    </source>
</reference>
<feature type="compositionally biased region" description="Basic and acidic residues" evidence="3">
    <location>
        <begin position="85"/>
        <end position="97"/>
    </location>
</feature>
<name>W8P1S7_9REOV</name>
<feature type="region of interest" description="Disordered" evidence="3">
    <location>
        <begin position="32"/>
        <end position="155"/>
    </location>
</feature>
<keyword evidence="2" id="KW-0946">Virion</keyword>
<dbReference type="GO" id="GO:0019028">
    <property type="term" value="C:viral capsid"/>
    <property type="evidence" value="ECO:0007669"/>
    <property type="project" value="InterPro"/>
</dbReference>
<dbReference type="GO" id="GO:0005198">
    <property type="term" value="F:structural molecule activity"/>
    <property type="evidence" value="ECO:0007669"/>
    <property type="project" value="InterPro"/>
</dbReference>
<feature type="compositionally biased region" description="Low complexity" evidence="3">
    <location>
        <begin position="42"/>
        <end position="57"/>
    </location>
</feature>
<evidence type="ECO:0000256" key="3">
    <source>
        <dbReference type="SAM" id="MobiDB-lite"/>
    </source>
</evidence>
<evidence type="ECO:0000256" key="2">
    <source>
        <dbReference type="ARBA" id="ARBA00022844"/>
    </source>
</evidence>
<dbReference type="Pfam" id="PF01516">
    <property type="entry name" value="Orbi_VP6"/>
    <property type="match status" value="1"/>
</dbReference>
<evidence type="ECO:0000313" key="4">
    <source>
        <dbReference type="EMBL" id="AHL27163.1"/>
    </source>
</evidence>